<organism evidence="1 2">
    <name type="scientific">Dendrolimus kikuchii</name>
    <dbReference type="NCBI Taxonomy" id="765133"/>
    <lineage>
        <taxon>Eukaryota</taxon>
        <taxon>Metazoa</taxon>
        <taxon>Ecdysozoa</taxon>
        <taxon>Arthropoda</taxon>
        <taxon>Hexapoda</taxon>
        <taxon>Insecta</taxon>
        <taxon>Pterygota</taxon>
        <taxon>Neoptera</taxon>
        <taxon>Endopterygota</taxon>
        <taxon>Lepidoptera</taxon>
        <taxon>Glossata</taxon>
        <taxon>Ditrysia</taxon>
        <taxon>Bombycoidea</taxon>
        <taxon>Lasiocampidae</taxon>
        <taxon>Dendrolimus</taxon>
    </lineage>
</organism>
<dbReference type="EMBL" id="CM034399">
    <property type="protein sequence ID" value="KAJ0176702.1"/>
    <property type="molecule type" value="Genomic_DNA"/>
</dbReference>
<name>A0ACC1CYN4_9NEOP</name>
<keyword evidence="2" id="KW-1185">Reference proteome</keyword>
<sequence length="204" mass="23448">MGRPTKGAVLKMKYAFVVLLLGFVGVIANPVSNQITDNEKSALKENDSIGHNESTIKQNEDILNKAKPEEQEQKEVTIETLTPESLSEGTNNGDASLEFVIQENVVSPFEQFGPLPELSPQDDFDNFQGLPVSEDIDKFSLMKMQDEIMETAAGFAPLPFLRRRQKPRKHFASRRNYNKNPHRRFQFFYPYYYAFYRPSSLRFD</sequence>
<gene>
    <name evidence="1" type="ORF">K1T71_007881</name>
</gene>
<protein>
    <submittedName>
        <fullName evidence="1">Uncharacterized protein</fullName>
    </submittedName>
</protein>
<accession>A0ACC1CYN4</accession>
<evidence type="ECO:0000313" key="1">
    <source>
        <dbReference type="EMBL" id="KAJ0176702.1"/>
    </source>
</evidence>
<comment type="caution">
    <text evidence="1">The sequence shown here is derived from an EMBL/GenBank/DDBJ whole genome shotgun (WGS) entry which is preliminary data.</text>
</comment>
<dbReference type="Proteomes" id="UP000824533">
    <property type="component" value="Linkage Group LG13"/>
</dbReference>
<evidence type="ECO:0000313" key="2">
    <source>
        <dbReference type="Proteomes" id="UP000824533"/>
    </source>
</evidence>
<reference evidence="1 2" key="1">
    <citation type="journal article" date="2021" name="Front. Genet.">
        <title>Chromosome-Level Genome Assembly Reveals Significant Gene Expansion in the Toll and IMD Signaling Pathways of Dendrolimus kikuchii.</title>
        <authorList>
            <person name="Zhou J."/>
            <person name="Wu P."/>
            <person name="Xiong Z."/>
            <person name="Liu N."/>
            <person name="Zhao N."/>
            <person name="Ji M."/>
            <person name="Qiu Y."/>
            <person name="Yang B."/>
        </authorList>
    </citation>
    <scope>NUCLEOTIDE SEQUENCE [LARGE SCALE GENOMIC DNA]</scope>
    <source>
        <strain evidence="1">Ann1</strain>
    </source>
</reference>
<proteinExistence type="predicted"/>